<keyword evidence="3 7" id="KW-0812">Transmembrane</keyword>
<organism evidence="9 10">
    <name type="scientific">Alkalibacillus haloalkaliphilus</name>
    <dbReference type="NCBI Taxonomy" id="94136"/>
    <lineage>
        <taxon>Bacteria</taxon>
        <taxon>Bacillati</taxon>
        <taxon>Bacillota</taxon>
        <taxon>Bacilli</taxon>
        <taxon>Bacillales</taxon>
        <taxon>Bacillaceae</taxon>
        <taxon>Alkalibacillus</taxon>
    </lineage>
</organism>
<proteinExistence type="predicted"/>
<sequence>MKLWRITFIAILVFALLSTSDYISLAEDDCDGSVSDCIGEFNSQDHEEDDEDLSSNDDDEREETPVASDDDQDEQQIGQTNRSLFLDFLRMVAALVLVLALIFVVLKFVQKRTRIYQQTQSLENVGGIALGNNKSAQVVRVGNEYYLLGVGDNVEMLTKVDDDETIEQLAQSHEDTSSNISFQSVLQNFQNRNRNPYQEQETKNQFKTELETMKNSRKRMMKRYQDKDGPTDE</sequence>
<accession>A0A511W1G1</accession>
<evidence type="ECO:0000313" key="10">
    <source>
        <dbReference type="Proteomes" id="UP000321440"/>
    </source>
</evidence>
<comment type="subcellular location">
    <subcellularLocation>
        <location evidence="1">Cell membrane</location>
    </subcellularLocation>
</comment>
<evidence type="ECO:0008006" key="11">
    <source>
        <dbReference type="Google" id="ProtNLM"/>
    </source>
</evidence>
<feature type="compositionally biased region" description="Acidic residues" evidence="6">
    <location>
        <begin position="46"/>
        <end position="74"/>
    </location>
</feature>
<evidence type="ECO:0000256" key="8">
    <source>
        <dbReference type="SAM" id="SignalP"/>
    </source>
</evidence>
<evidence type="ECO:0000256" key="5">
    <source>
        <dbReference type="ARBA" id="ARBA00023136"/>
    </source>
</evidence>
<evidence type="ECO:0000256" key="1">
    <source>
        <dbReference type="ARBA" id="ARBA00004236"/>
    </source>
</evidence>
<feature type="chain" id="PRO_5022030848" description="Flagellar biosynthetic protein FliZ" evidence="8">
    <location>
        <begin position="27"/>
        <end position="233"/>
    </location>
</feature>
<evidence type="ECO:0000313" key="9">
    <source>
        <dbReference type="EMBL" id="GEN44930.1"/>
    </source>
</evidence>
<keyword evidence="4 7" id="KW-1133">Transmembrane helix</keyword>
<dbReference type="InterPro" id="IPR022781">
    <property type="entry name" value="Flagellar_biosynth_FliO"/>
</dbReference>
<dbReference type="Pfam" id="PF04347">
    <property type="entry name" value="FliO"/>
    <property type="match status" value="1"/>
</dbReference>
<dbReference type="GO" id="GO:0016020">
    <property type="term" value="C:membrane"/>
    <property type="evidence" value="ECO:0007669"/>
    <property type="project" value="InterPro"/>
</dbReference>
<keyword evidence="8" id="KW-0732">Signal</keyword>
<dbReference type="Proteomes" id="UP000321440">
    <property type="component" value="Unassembled WGS sequence"/>
</dbReference>
<dbReference type="GO" id="GO:0044781">
    <property type="term" value="P:bacterial-type flagellum organization"/>
    <property type="evidence" value="ECO:0007669"/>
    <property type="project" value="InterPro"/>
</dbReference>
<protein>
    <recommendedName>
        <fullName evidence="11">Flagellar biosynthetic protein FliZ</fullName>
    </recommendedName>
</protein>
<keyword evidence="5 7" id="KW-0472">Membrane</keyword>
<name>A0A511W1G1_9BACI</name>
<feature type="region of interest" description="Disordered" evidence="6">
    <location>
        <begin position="37"/>
        <end position="75"/>
    </location>
</feature>
<evidence type="ECO:0000256" key="4">
    <source>
        <dbReference type="ARBA" id="ARBA00022989"/>
    </source>
</evidence>
<comment type="caution">
    <text evidence="9">The sequence shown here is derived from an EMBL/GenBank/DDBJ whole genome shotgun (WGS) entry which is preliminary data.</text>
</comment>
<evidence type="ECO:0000256" key="6">
    <source>
        <dbReference type="SAM" id="MobiDB-lite"/>
    </source>
</evidence>
<keyword evidence="2" id="KW-1003">Cell membrane</keyword>
<feature type="region of interest" description="Disordered" evidence="6">
    <location>
        <begin position="212"/>
        <end position="233"/>
    </location>
</feature>
<dbReference type="EMBL" id="BJYA01000002">
    <property type="protein sequence ID" value="GEN44930.1"/>
    <property type="molecule type" value="Genomic_DNA"/>
</dbReference>
<evidence type="ECO:0000256" key="3">
    <source>
        <dbReference type="ARBA" id="ARBA00022692"/>
    </source>
</evidence>
<feature type="signal peptide" evidence="8">
    <location>
        <begin position="1"/>
        <end position="26"/>
    </location>
</feature>
<dbReference type="RefSeq" id="WP_146814443.1">
    <property type="nucleotide sequence ID" value="NZ_BJYA01000002.1"/>
</dbReference>
<gene>
    <name evidence="9" type="ORF">AHA02nite_07060</name>
</gene>
<evidence type="ECO:0000256" key="2">
    <source>
        <dbReference type="ARBA" id="ARBA00022475"/>
    </source>
</evidence>
<reference evidence="9 10" key="1">
    <citation type="submission" date="2019-07" db="EMBL/GenBank/DDBJ databases">
        <title>Whole genome shotgun sequence of Alkalibacillus haloalkaliphilus NBRC 103110.</title>
        <authorList>
            <person name="Hosoyama A."/>
            <person name="Uohara A."/>
            <person name="Ohji S."/>
            <person name="Ichikawa N."/>
        </authorList>
    </citation>
    <scope>NUCLEOTIDE SEQUENCE [LARGE SCALE GENOMIC DNA]</scope>
    <source>
        <strain evidence="9 10">NBRC 103110</strain>
    </source>
</reference>
<feature type="compositionally biased region" description="Basic and acidic residues" evidence="6">
    <location>
        <begin position="223"/>
        <end position="233"/>
    </location>
</feature>
<feature type="transmembrane region" description="Helical" evidence="7">
    <location>
        <begin position="88"/>
        <end position="109"/>
    </location>
</feature>
<dbReference type="OrthoDB" id="2376965at2"/>
<evidence type="ECO:0000256" key="7">
    <source>
        <dbReference type="SAM" id="Phobius"/>
    </source>
</evidence>
<keyword evidence="10" id="KW-1185">Reference proteome</keyword>
<dbReference type="AlphaFoldDB" id="A0A511W1G1"/>